<evidence type="ECO:0000256" key="2">
    <source>
        <dbReference type="ARBA" id="ARBA00006464"/>
    </source>
</evidence>
<dbReference type="EMBL" id="CP009111">
    <property type="protein sequence ID" value="ANS26427.1"/>
    <property type="molecule type" value="Genomic_DNA"/>
</dbReference>
<protein>
    <submittedName>
        <fullName evidence="10">UDP-phosphate galactose phosphotransferase</fullName>
        <ecNumber evidence="10">2.7.8.6</ecNumber>
    </submittedName>
</protein>
<sequence length="507" mass="55744">MVTSFGVSLDSATPDGGSTPASGLDGRLSGRRAWQAQYIRRLWVSDTVIVIAAVALAQWVRFGDSGVLHTSAFTQTLSYALVSALLVLSWLATLIIFRTRTARVIGSGPDEYRRIFVSTVRLFGLIAIVSLLLRLDLARLYLAIAFPVGLAGLLVSRWVWRRVIARKRTRGEFQTSVLAVGGERAVHSLAESFERGTADGYKVVGMCIPGHTGARNDKIVVGERDIPVFGDERDVVRALGFCHADTVAVTATEHLGHEGMRSLAWDIEPHHVDLVVSPGMMDVSGPRLSMRPVAGLPLIHVEKPRYHGAQKFSKLSFDFAFATLALVLISPVMIAAALAIKLTSKGPVFYESERMGLDGKPFPMLKFRSMVVDADKQVASLMEANEGAGVLFKMREDPRVTKVGKFLRKYSLDELPQFINVLRREMSVVGPRPPLRREVEAYDGAVRRRLLVKPGITGLWQVSGRSDLSWEETVRLDLSYVENWSMMGDALIIGKTLRAVVAGEGAY</sequence>
<keyword evidence="3 10" id="KW-0808">Transferase</keyword>
<dbReference type="AlphaFoldDB" id="A0A1B1K1I4"/>
<organism evidence="10 11">
    <name type="scientific">Rhodococcus opacus</name>
    <name type="common">Nocardia opaca</name>
    <dbReference type="NCBI Taxonomy" id="37919"/>
    <lineage>
        <taxon>Bacteria</taxon>
        <taxon>Bacillati</taxon>
        <taxon>Actinomycetota</taxon>
        <taxon>Actinomycetes</taxon>
        <taxon>Mycobacteriales</taxon>
        <taxon>Nocardiaceae</taxon>
        <taxon>Rhodococcus</taxon>
    </lineage>
</organism>
<dbReference type="NCBIfam" id="TIGR03025">
    <property type="entry name" value="EPS_sugtrans"/>
    <property type="match status" value="1"/>
</dbReference>
<dbReference type="InterPro" id="IPR017475">
    <property type="entry name" value="EPS_sugar_tfrase"/>
</dbReference>
<gene>
    <name evidence="10" type="ORF">R1CP_08535</name>
</gene>
<evidence type="ECO:0000259" key="9">
    <source>
        <dbReference type="Pfam" id="PF02397"/>
    </source>
</evidence>
<dbReference type="PATRIC" id="fig|37919.13.peg.1761"/>
<evidence type="ECO:0000256" key="4">
    <source>
        <dbReference type="ARBA" id="ARBA00022692"/>
    </source>
</evidence>
<keyword evidence="4 8" id="KW-0812">Transmembrane</keyword>
<feature type="transmembrane region" description="Helical" evidence="8">
    <location>
        <begin position="319"/>
        <end position="340"/>
    </location>
</feature>
<proteinExistence type="inferred from homology"/>
<keyword evidence="6 8" id="KW-0472">Membrane</keyword>
<dbReference type="Pfam" id="PF02397">
    <property type="entry name" value="Bac_transf"/>
    <property type="match status" value="1"/>
</dbReference>
<feature type="region of interest" description="Disordered" evidence="7">
    <location>
        <begin position="1"/>
        <end position="24"/>
    </location>
</feature>
<dbReference type="GO" id="GO:0016020">
    <property type="term" value="C:membrane"/>
    <property type="evidence" value="ECO:0007669"/>
    <property type="project" value="UniProtKB-SubCell"/>
</dbReference>
<evidence type="ECO:0000256" key="3">
    <source>
        <dbReference type="ARBA" id="ARBA00022679"/>
    </source>
</evidence>
<dbReference type="PANTHER" id="PTHR30576">
    <property type="entry name" value="COLANIC BIOSYNTHESIS UDP-GLUCOSE LIPID CARRIER TRANSFERASE"/>
    <property type="match status" value="1"/>
</dbReference>
<comment type="similarity">
    <text evidence="2">Belongs to the bacterial sugar transferase family.</text>
</comment>
<dbReference type="InterPro" id="IPR003362">
    <property type="entry name" value="Bact_transf"/>
</dbReference>
<dbReference type="GO" id="GO:0047360">
    <property type="term" value="F:undecaprenyl-phosphate galactose phosphotransferase activity"/>
    <property type="evidence" value="ECO:0007669"/>
    <property type="project" value="UniProtKB-EC"/>
</dbReference>
<feature type="transmembrane region" description="Helical" evidence="8">
    <location>
        <begin position="42"/>
        <end position="60"/>
    </location>
</feature>
<dbReference type="Pfam" id="PF13727">
    <property type="entry name" value="CoA_binding_3"/>
    <property type="match status" value="1"/>
</dbReference>
<reference evidence="10 11" key="1">
    <citation type="submission" date="2014-07" db="EMBL/GenBank/DDBJ databases">
        <authorList>
            <person name="Zhang J.E."/>
            <person name="Yang H."/>
            <person name="Guo J."/>
            <person name="Deng Z."/>
            <person name="Luo H."/>
            <person name="Luo M."/>
            <person name="Zhao B."/>
        </authorList>
    </citation>
    <scope>NUCLEOTIDE SEQUENCE [LARGE SCALE GENOMIC DNA]</scope>
    <source>
        <strain evidence="10 11">1CP</strain>
    </source>
</reference>
<keyword evidence="5 8" id="KW-1133">Transmembrane helix</keyword>
<dbReference type="RefSeq" id="WP_065489821.1">
    <property type="nucleotide sequence ID" value="NZ_CP009111.1"/>
</dbReference>
<feature type="domain" description="Bacterial sugar transferase" evidence="9">
    <location>
        <begin position="314"/>
        <end position="501"/>
    </location>
</feature>
<dbReference type="PANTHER" id="PTHR30576:SF10">
    <property type="entry name" value="SLL5057 PROTEIN"/>
    <property type="match status" value="1"/>
</dbReference>
<evidence type="ECO:0000256" key="8">
    <source>
        <dbReference type="SAM" id="Phobius"/>
    </source>
</evidence>
<name>A0A1B1K1I4_RHOOP</name>
<feature type="transmembrane region" description="Helical" evidence="8">
    <location>
        <begin position="115"/>
        <end position="134"/>
    </location>
</feature>
<evidence type="ECO:0000256" key="5">
    <source>
        <dbReference type="ARBA" id="ARBA00022989"/>
    </source>
</evidence>
<accession>A0A1B1K1I4</accession>
<evidence type="ECO:0000313" key="11">
    <source>
        <dbReference type="Proteomes" id="UP000186108"/>
    </source>
</evidence>
<evidence type="ECO:0000256" key="6">
    <source>
        <dbReference type="ARBA" id="ARBA00023136"/>
    </source>
</evidence>
<feature type="transmembrane region" description="Helical" evidence="8">
    <location>
        <begin position="140"/>
        <end position="160"/>
    </location>
</feature>
<evidence type="ECO:0000256" key="1">
    <source>
        <dbReference type="ARBA" id="ARBA00004141"/>
    </source>
</evidence>
<dbReference type="Proteomes" id="UP000186108">
    <property type="component" value="Chromosome"/>
</dbReference>
<evidence type="ECO:0000256" key="7">
    <source>
        <dbReference type="SAM" id="MobiDB-lite"/>
    </source>
</evidence>
<dbReference type="EC" id="2.7.8.6" evidence="10"/>
<comment type="subcellular location">
    <subcellularLocation>
        <location evidence="1">Membrane</location>
        <topology evidence="1">Multi-pass membrane protein</topology>
    </subcellularLocation>
</comment>
<evidence type="ECO:0000313" key="10">
    <source>
        <dbReference type="EMBL" id="ANS26427.1"/>
    </source>
</evidence>
<feature type="transmembrane region" description="Helical" evidence="8">
    <location>
        <begin position="72"/>
        <end position="95"/>
    </location>
</feature>